<sequence length="308" mass="33708">MRILVTGGAGFIGSHINVQALEMGHEVVVIDNLSHGTRENVPAGARFVYGDILSPESWVDQVGPVDAVIHLAAQISVAASESDPLTDLRLNLEGTLRMLAVAKTLGASQFRTASSAAVYGNVDQLPLREDGPAWPISFYGWSKYTAEQYVKHFADLNHMQAIIFRLANVYGPRQRTQGEGGVVAVFCEALARNETVEIHGDGEQTRDFVYVGDVARAFLHRLADPGPVSVYNVSTQTRTSVRALFEMLARAAGVSSQSYRVGAKRPGDITDSLLSQHKAKLWGFEPITPLTDGLEATWHYFREKEAQR</sequence>
<evidence type="ECO:0000259" key="2">
    <source>
        <dbReference type="Pfam" id="PF01370"/>
    </source>
</evidence>
<gene>
    <name evidence="3" type="ORF">BXT84_14875</name>
</gene>
<dbReference type="SUPFAM" id="SSF51735">
    <property type="entry name" value="NAD(P)-binding Rossmann-fold domains"/>
    <property type="match status" value="1"/>
</dbReference>
<evidence type="ECO:0000313" key="3">
    <source>
        <dbReference type="EMBL" id="AUW95076.1"/>
    </source>
</evidence>
<protein>
    <recommendedName>
        <fullName evidence="2">NAD-dependent epimerase/dehydratase domain-containing protein</fullName>
    </recommendedName>
</protein>
<dbReference type="InterPro" id="IPR036291">
    <property type="entry name" value="NAD(P)-bd_dom_sf"/>
</dbReference>
<dbReference type="Pfam" id="PF01370">
    <property type="entry name" value="Epimerase"/>
    <property type="match status" value="1"/>
</dbReference>
<reference evidence="3 4" key="1">
    <citation type="journal article" date="2019" name="Sci. Rep.">
        <title>Sulfobacillus thermotolerans: new insights into resistance and metabolic capacities of acidophilic chemolithotrophs.</title>
        <authorList>
            <person name="Panyushkina A.E."/>
            <person name="Babenko V.V."/>
            <person name="Nikitina A.S."/>
            <person name="Selezneva O.V."/>
            <person name="Tsaplina I.A."/>
            <person name="Letarova M.A."/>
            <person name="Kostryukova E.S."/>
            <person name="Letarov A.V."/>
        </authorList>
    </citation>
    <scope>NUCLEOTIDE SEQUENCE [LARGE SCALE GENOMIC DNA]</scope>
    <source>
        <strain evidence="3 4">Kr1</strain>
    </source>
</reference>
<name>A0ABN5H4R1_9FIRM</name>
<feature type="domain" description="NAD-dependent epimerase/dehydratase" evidence="2">
    <location>
        <begin position="3"/>
        <end position="233"/>
    </location>
</feature>
<keyword evidence="4" id="KW-1185">Reference proteome</keyword>
<dbReference type="PANTHER" id="PTHR43000">
    <property type="entry name" value="DTDP-D-GLUCOSE 4,6-DEHYDRATASE-RELATED"/>
    <property type="match status" value="1"/>
</dbReference>
<proteinExistence type="inferred from homology"/>
<dbReference type="Proteomes" id="UP000325292">
    <property type="component" value="Chromosome"/>
</dbReference>
<organism evidence="3 4">
    <name type="scientific">Sulfobacillus thermotolerans</name>
    <dbReference type="NCBI Taxonomy" id="338644"/>
    <lineage>
        <taxon>Bacteria</taxon>
        <taxon>Bacillati</taxon>
        <taxon>Bacillota</taxon>
        <taxon>Clostridia</taxon>
        <taxon>Eubacteriales</taxon>
        <taxon>Clostridiales Family XVII. Incertae Sedis</taxon>
        <taxon>Sulfobacillus</taxon>
    </lineage>
</organism>
<dbReference type="EMBL" id="CP019454">
    <property type="protein sequence ID" value="AUW95076.1"/>
    <property type="molecule type" value="Genomic_DNA"/>
</dbReference>
<dbReference type="Gene3D" id="3.90.25.10">
    <property type="entry name" value="UDP-galactose 4-epimerase, domain 1"/>
    <property type="match status" value="1"/>
</dbReference>
<evidence type="ECO:0000256" key="1">
    <source>
        <dbReference type="ARBA" id="ARBA00007637"/>
    </source>
</evidence>
<dbReference type="Gene3D" id="3.40.50.720">
    <property type="entry name" value="NAD(P)-binding Rossmann-like Domain"/>
    <property type="match status" value="1"/>
</dbReference>
<accession>A0ABN5H4R1</accession>
<evidence type="ECO:0000313" key="4">
    <source>
        <dbReference type="Proteomes" id="UP000325292"/>
    </source>
</evidence>
<comment type="similarity">
    <text evidence="1">Belongs to the NAD(P)-dependent epimerase/dehydratase family.</text>
</comment>
<dbReference type="InterPro" id="IPR001509">
    <property type="entry name" value="Epimerase_deHydtase"/>
</dbReference>